<gene>
    <name evidence="2" type="ORF">C4N9_20210</name>
</gene>
<evidence type="ECO:0000256" key="1">
    <source>
        <dbReference type="SAM" id="SignalP"/>
    </source>
</evidence>
<organism evidence="2 3">
    <name type="scientific">Pararhodobacter marinus</name>
    <dbReference type="NCBI Taxonomy" id="2184063"/>
    <lineage>
        <taxon>Bacteria</taxon>
        <taxon>Pseudomonadati</taxon>
        <taxon>Pseudomonadota</taxon>
        <taxon>Alphaproteobacteria</taxon>
        <taxon>Rhodobacterales</taxon>
        <taxon>Paracoccaceae</taxon>
        <taxon>Pararhodobacter</taxon>
    </lineage>
</organism>
<protein>
    <submittedName>
        <fullName evidence="2">Uncharacterized protein</fullName>
    </submittedName>
</protein>
<reference evidence="2 3" key="1">
    <citation type="submission" date="2018-05" db="EMBL/GenBank/DDBJ databases">
        <title>Pararhodobacter marina sp. nov., isolated from deep-sea water of the Indian Ocean.</title>
        <authorList>
            <person name="Lai Q.Sr."/>
            <person name="Liu X."/>
            <person name="Shao Z."/>
        </authorList>
    </citation>
    <scope>NUCLEOTIDE SEQUENCE [LARGE SCALE GENOMIC DNA]</scope>
    <source>
        <strain evidence="2 3">CIC4N-9</strain>
    </source>
</reference>
<dbReference type="AlphaFoldDB" id="A0A2U2C4F4"/>
<sequence length="202" mass="21575">MMPSRQLLCAAALALSLGSAPGAMAQSLADSAARIEQLIESGQGAEAVEAARRFLQQVAERTGFGVANAQLTVGVAEGFGMFEPRADNRFLVDEPIHAYVEVYGFSLSPLSNGANRLLFDVSFTLDSPEGEQLTDGMISMGEVQLDSYREPIDGYFHLTYRVTGAVGAYILRTRVVDRASGETAEFSLPVVFSEPGAATSEK</sequence>
<proteinExistence type="predicted"/>
<feature type="signal peptide" evidence="1">
    <location>
        <begin position="1"/>
        <end position="25"/>
    </location>
</feature>
<comment type="caution">
    <text evidence="2">The sequence shown here is derived from an EMBL/GenBank/DDBJ whole genome shotgun (WGS) entry which is preliminary data.</text>
</comment>
<name>A0A2U2C4F4_9RHOB</name>
<accession>A0A2U2C4F4</accession>
<evidence type="ECO:0000313" key="2">
    <source>
        <dbReference type="EMBL" id="PWE26765.1"/>
    </source>
</evidence>
<feature type="chain" id="PRO_5015626016" evidence="1">
    <location>
        <begin position="26"/>
        <end position="202"/>
    </location>
</feature>
<keyword evidence="1" id="KW-0732">Signal</keyword>
<evidence type="ECO:0000313" key="3">
    <source>
        <dbReference type="Proteomes" id="UP000244940"/>
    </source>
</evidence>
<dbReference type="Proteomes" id="UP000244940">
    <property type="component" value="Unassembled WGS sequence"/>
</dbReference>
<keyword evidence="3" id="KW-1185">Reference proteome</keyword>
<dbReference type="EMBL" id="QEYD01000016">
    <property type="protein sequence ID" value="PWE26765.1"/>
    <property type="molecule type" value="Genomic_DNA"/>
</dbReference>